<accession>A0ABZ0J3H1</accession>
<dbReference type="Proteomes" id="UP001303211">
    <property type="component" value="Chromosome"/>
</dbReference>
<proteinExistence type="predicted"/>
<organism evidence="1 2">
    <name type="scientific">Diaphorobacter limosus</name>
    <dbReference type="NCBI Taxonomy" id="3036128"/>
    <lineage>
        <taxon>Bacteria</taxon>
        <taxon>Pseudomonadati</taxon>
        <taxon>Pseudomonadota</taxon>
        <taxon>Betaproteobacteria</taxon>
        <taxon>Burkholderiales</taxon>
        <taxon>Comamonadaceae</taxon>
        <taxon>Diaphorobacter</taxon>
    </lineage>
</organism>
<reference evidence="1 2" key="1">
    <citation type="submission" date="2023-03" db="EMBL/GenBank/DDBJ databases">
        <title>Diaphorobacter basophil sp. nov., isolated from a sewage-treatment plant.</title>
        <authorList>
            <person name="Yang K."/>
        </authorList>
    </citation>
    <scope>NUCLEOTIDE SEQUENCE [LARGE SCALE GENOMIC DNA]</scope>
    <source>
        <strain evidence="1 2">Y-1</strain>
    </source>
</reference>
<dbReference type="EMBL" id="CP136921">
    <property type="protein sequence ID" value="WOO31886.1"/>
    <property type="molecule type" value="Genomic_DNA"/>
</dbReference>
<dbReference type="RefSeq" id="WP_317701355.1">
    <property type="nucleotide sequence ID" value="NZ_CP136921.1"/>
</dbReference>
<dbReference type="SUPFAM" id="SSF56784">
    <property type="entry name" value="HAD-like"/>
    <property type="match status" value="1"/>
</dbReference>
<gene>
    <name evidence="1" type="ORF">P4826_16015</name>
</gene>
<dbReference type="InterPro" id="IPR023214">
    <property type="entry name" value="HAD_sf"/>
</dbReference>
<dbReference type="PANTHER" id="PTHR10000:SF8">
    <property type="entry name" value="HAD SUPERFAMILY HYDROLASE-LIKE, TYPE 3"/>
    <property type="match status" value="1"/>
</dbReference>
<dbReference type="GO" id="GO:0016787">
    <property type="term" value="F:hydrolase activity"/>
    <property type="evidence" value="ECO:0007669"/>
    <property type="project" value="UniProtKB-KW"/>
</dbReference>
<name>A0ABZ0J3H1_9BURK</name>
<dbReference type="PANTHER" id="PTHR10000">
    <property type="entry name" value="PHOSPHOSERINE PHOSPHATASE"/>
    <property type="match status" value="1"/>
</dbReference>
<protein>
    <submittedName>
        <fullName evidence="1">HAD-IIB family hydrolase</fullName>
    </submittedName>
</protein>
<keyword evidence="2" id="KW-1185">Reference proteome</keyword>
<sequence>MQPLALWPGPTRQRIFGVLTDIDDTLTTDGAITPEALAALADLKAAGLHVIAITGRPVGWSEPFAASWPVDSIVAENGAVALLPKNIDKNSLQRFPLKREQLSKIYQQDATTRAANYARMQQVLADIEARVPGARRATDSAGRETDIAIDHSEFTHLPPSAIAECVAIMRAAGMNATVSSIHINGWYGAHNKLEGARWIVRELLGRDLDAELSHWVYVGDSTNDQLMFEHFENSVGVANIARFVPQLTHLPRYVTQGERGAGFAELARAILAARP</sequence>
<dbReference type="NCBIfam" id="TIGR01484">
    <property type="entry name" value="HAD-SF-IIB"/>
    <property type="match status" value="1"/>
</dbReference>
<dbReference type="InterPro" id="IPR036412">
    <property type="entry name" value="HAD-like_sf"/>
</dbReference>
<evidence type="ECO:0000313" key="2">
    <source>
        <dbReference type="Proteomes" id="UP001303211"/>
    </source>
</evidence>
<dbReference type="Pfam" id="PF08282">
    <property type="entry name" value="Hydrolase_3"/>
    <property type="match status" value="1"/>
</dbReference>
<keyword evidence="1" id="KW-0378">Hydrolase</keyword>
<dbReference type="Gene3D" id="3.40.50.1000">
    <property type="entry name" value="HAD superfamily/HAD-like"/>
    <property type="match status" value="2"/>
</dbReference>
<evidence type="ECO:0000313" key="1">
    <source>
        <dbReference type="EMBL" id="WOO31886.1"/>
    </source>
</evidence>
<dbReference type="InterPro" id="IPR006379">
    <property type="entry name" value="HAD-SF_hydro_IIB"/>
</dbReference>